<organism evidence="1 5">
    <name type="scientific">Rotaria sordida</name>
    <dbReference type="NCBI Taxonomy" id="392033"/>
    <lineage>
        <taxon>Eukaryota</taxon>
        <taxon>Metazoa</taxon>
        <taxon>Spiralia</taxon>
        <taxon>Gnathifera</taxon>
        <taxon>Rotifera</taxon>
        <taxon>Eurotatoria</taxon>
        <taxon>Bdelloidea</taxon>
        <taxon>Philodinida</taxon>
        <taxon>Philodinidae</taxon>
        <taxon>Rotaria</taxon>
    </lineage>
</organism>
<dbReference type="Proteomes" id="UP000663882">
    <property type="component" value="Unassembled WGS sequence"/>
</dbReference>
<accession>A0A814PB26</accession>
<dbReference type="EMBL" id="CAJOBE010004638">
    <property type="protein sequence ID" value="CAF3940772.1"/>
    <property type="molecule type" value="Genomic_DNA"/>
</dbReference>
<evidence type="ECO:0000313" key="3">
    <source>
        <dbReference type="EMBL" id="CAF3865209.1"/>
    </source>
</evidence>
<dbReference type="EMBL" id="CAJNOU010001110">
    <property type="protein sequence ID" value="CAF1153187.1"/>
    <property type="molecule type" value="Genomic_DNA"/>
</dbReference>
<dbReference type="AlphaFoldDB" id="A0A814PB26"/>
<dbReference type="Proteomes" id="UP000663889">
    <property type="component" value="Unassembled WGS sequence"/>
</dbReference>
<evidence type="ECO:0000313" key="4">
    <source>
        <dbReference type="EMBL" id="CAF3940772.1"/>
    </source>
</evidence>
<dbReference type="Proteomes" id="UP000663874">
    <property type="component" value="Unassembled WGS sequence"/>
</dbReference>
<evidence type="ECO:0000313" key="2">
    <source>
        <dbReference type="EMBL" id="CAF1153187.1"/>
    </source>
</evidence>
<comment type="caution">
    <text evidence="1">The sequence shown here is derived from an EMBL/GenBank/DDBJ whole genome shotgun (WGS) entry which is preliminary data.</text>
</comment>
<dbReference type="Proteomes" id="UP000663823">
    <property type="component" value="Unassembled WGS sequence"/>
</dbReference>
<evidence type="ECO:0000313" key="5">
    <source>
        <dbReference type="Proteomes" id="UP000663882"/>
    </source>
</evidence>
<dbReference type="EMBL" id="CAJOAX010003637">
    <property type="protein sequence ID" value="CAF3865209.1"/>
    <property type="molecule type" value="Genomic_DNA"/>
</dbReference>
<reference evidence="1" key="1">
    <citation type="submission" date="2021-02" db="EMBL/GenBank/DDBJ databases">
        <authorList>
            <person name="Nowell W R."/>
        </authorList>
    </citation>
    <scope>NUCLEOTIDE SEQUENCE</scope>
</reference>
<proteinExistence type="predicted"/>
<gene>
    <name evidence="4" type="ORF">FNK824_LOCUS22661</name>
    <name evidence="3" type="ORF">OTI717_LOCUS21915</name>
    <name evidence="1" type="ORF">RFH988_LOCUS19381</name>
    <name evidence="2" type="ORF">SEV965_LOCUS18565</name>
</gene>
<dbReference type="EMBL" id="CAJNOO010001132">
    <property type="protein sequence ID" value="CAF1102293.1"/>
    <property type="molecule type" value="Genomic_DNA"/>
</dbReference>
<protein>
    <submittedName>
        <fullName evidence="1">Uncharacterized protein</fullName>
    </submittedName>
</protein>
<evidence type="ECO:0000313" key="1">
    <source>
        <dbReference type="EMBL" id="CAF1102293.1"/>
    </source>
</evidence>
<name>A0A814PB26_9BILA</name>
<dbReference type="OrthoDB" id="10077494at2759"/>
<sequence>MSINTLEEITFLSALQKFTVHCVSNQCSSKIKLYCVDLLIAVENLPKIYIGHKIQLALALESASLRNETRLVLNDYMNIISHLIYLSRPNLDLEEEKKCEKWTGIDLISLLNQCENRFKNQSYSSTIWIEILNKTSMVSYNVNYFKNISFDFVQHDTDIEQLFQWIDQNKIKISGRFNRTYGRIPLFWCTPSSSKLHSKYGSIRLIFPFSLVYSSTQHHLFNLGQRKNGFDIWQNILITTRKQIAGYGNDFFELSSISSIPLDIAIDLTDGPLILSDVRITFVNHIHRCIPILPDKLTPQHSCYNTSHSAMENFLRHLRKNEQSTLDQLKHLFDLQIFEKLKQINNILSKEEIAA</sequence>